<reference evidence="1" key="1">
    <citation type="submission" date="2022-01" db="EMBL/GenBank/DDBJ databases">
        <title>Genome sequnece data of strain Bradyrhizobium sp. nov.</title>
        <authorList>
            <person name="Zhang J."/>
        </authorList>
    </citation>
    <scope>NUCLEOTIDE SEQUENCE</scope>
    <source>
        <strain evidence="2">WYCCWR 12774</strain>
        <strain evidence="1">WYCCWR 13023</strain>
    </source>
</reference>
<sequence length="58" mass="6199">MPRLSVDIDHTYLPVVPRPKSLAPIDAAMERMAAAIRKGLPAARVTEVVSAGERLSSS</sequence>
<accession>A0A9X1RAT5</accession>
<dbReference type="EMBL" id="JAKLUA010000011">
    <property type="protein sequence ID" value="MCG2670873.1"/>
    <property type="molecule type" value="Genomic_DNA"/>
</dbReference>
<dbReference type="Proteomes" id="UP001139054">
    <property type="component" value="Unassembled WGS sequence"/>
</dbReference>
<evidence type="ECO:0000313" key="1">
    <source>
        <dbReference type="EMBL" id="MCG2629359.1"/>
    </source>
</evidence>
<evidence type="ECO:0000313" key="3">
    <source>
        <dbReference type="Proteomes" id="UP001139012"/>
    </source>
</evidence>
<comment type="caution">
    <text evidence="1">The sequence shown here is derived from an EMBL/GenBank/DDBJ whole genome shotgun (WGS) entry which is preliminary data.</text>
</comment>
<dbReference type="RefSeq" id="WP_232995585.1">
    <property type="nucleotide sequence ID" value="NZ_JAKLTY010000014.1"/>
</dbReference>
<dbReference type="AlphaFoldDB" id="A0A9X1RAT5"/>
<dbReference type="EMBL" id="JAKLTY010000014">
    <property type="protein sequence ID" value="MCG2629359.1"/>
    <property type="molecule type" value="Genomic_DNA"/>
</dbReference>
<protein>
    <submittedName>
        <fullName evidence="1">Uncharacterized protein</fullName>
    </submittedName>
</protein>
<evidence type="ECO:0000313" key="2">
    <source>
        <dbReference type="EMBL" id="MCG2670873.1"/>
    </source>
</evidence>
<keyword evidence="3" id="KW-1185">Reference proteome</keyword>
<evidence type="ECO:0000313" key="4">
    <source>
        <dbReference type="Proteomes" id="UP001139054"/>
    </source>
</evidence>
<name>A0A9X1RAT5_9BRAD</name>
<dbReference type="Proteomes" id="UP001139012">
    <property type="component" value="Unassembled WGS sequence"/>
</dbReference>
<gene>
    <name evidence="2" type="ORF">L6637_28290</name>
    <name evidence="1" type="ORF">L6654_22235</name>
</gene>
<proteinExistence type="predicted"/>
<organism evidence="1 4">
    <name type="scientific">Bradyrhizobium zhengyangense</name>
    <dbReference type="NCBI Taxonomy" id="2911009"/>
    <lineage>
        <taxon>Bacteria</taxon>
        <taxon>Pseudomonadati</taxon>
        <taxon>Pseudomonadota</taxon>
        <taxon>Alphaproteobacteria</taxon>
        <taxon>Hyphomicrobiales</taxon>
        <taxon>Nitrobacteraceae</taxon>
        <taxon>Bradyrhizobium</taxon>
    </lineage>
</organism>